<dbReference type="InterPro" id="IPR025326">
    <property type="entry name" value="DUF4232"/>
</dbReference>
<name>A0ABS9TAT2_9PSEU</name>
<dbReference type="EMBL" id="JAKXMK010000006">
    <property type="protein sequence ID" value="MCH6165650.1"/>
    <property type="molecule type" value="Genomic_DNA"/>
</dbReference>
<feature type="signal peptide" evidence="2">
    <location>
        <begin position="1"/>
        <end position="29"/>
    </location>
</feature>
<dbReference type="PROSITE" id="PS51257">
    <property type="entry name" value="PROKAR_LIPOPROTEIN"/>
    <property type="match status" value="1"/>
</dbReference>
<feature type="domain" description="DUF4232" evidence="3">
    <location>
        <begin position="80"/>
        <end position="212"/>
    </location>
</feature>
<dbReference type="RefSeq" id="WP_241035677.1">
    <property type="nucleotide sequence ID" value="NZ_BAAAJF010000024.1"/>
</dbReference>
<evidence type="ECO:0000256" key="1">
    <source>
        <dbReference type="SAM" id="MobiDB-lite"/>
    </source>
</evidence>
<keyword evidence="5" id="KW-1185">Reference proteome</keyword>
<feature type="chain" id="PRO_5046939012" evidence="2">
    <location>
        <begin position="30"/>
        <end position="216"/>
    </location>
</feature>
<feature type="compositionally biased region" description="Low complexity" evidence="1">
    <location>
        <begin position="41"/>
        <end position="50"/>
    </location>
</feature>
<keyword evidence="2" id="KW-0732">Signal</keyword>
<evidence type="ECO:0000313" key="4">
    <source>
        <dbReference type="EMBL" id="MCH6165650.1"/>
    </source>
</evidence>
<proteinExistence type="predicted"/>
<feature type="compositionally biased region" description="Polar residues" evidence="1">
    <location>
        <begin position="79"/>
        <end position="88"/>
    </location>
</feature>
<gene>
    <name evidence="4" type="ORF">MMF94_08150</name>
</gene>
<dbReference type="Pfam" id="PF14016">
    <property type="entry name" value="DUF4232"/>
    <property type="match status" value="1"/>
</dbReference>
<evidence type="ECO:0000256" key="2">
    <source>
        <dbReference type="SAM" id="SignalP"/>
    </source>
</evidence>
<feature type="region of interest" description="Disordered" evidence="1">
    <location>
        <begin position="30"/>
        <end position="88"/>
    </location>
</feature>
<reference evidence="4 5" key="1">
    <citation type="submission" date="2022-03" db="EMBL/GenBank/DDBJ databases">
        <title>Pseudonocardia alaer sp. nov., a novel actinomycete isolated from reed forest soil.</title>
        <authorList>
            <person name="Wang L."/>
        </authorList>
    </citation>
    <scope>NUCLEOTIDE SEQUENCE [LARGE SCALE GENOMIC DNA]</scope>
    <source>
        <strain evidence="4 5">Y-16303</strain>
    </source>
</reference>
<comment type="caution">
    <text evidence="4">The sequence shown here is derived from an EMBL/GenBank/DDBJ whole genome shotgun (WGS) entry which is preliminary data.</text>
</comment>
<sequence>MTTRRMGRIAAAGALAGALLLLAGCSGGAGTTPAPAPEQVPPVTGTPTTQSATSDQPGAAQPTRAQVPSDDGAAAGPQRCTTGELSASLGQGDAGAGSAFFPLIFTNTGSRTCELRGFPGVSYVAGDDGHQVGQAAAMSGERGAQVPIAPEATAVAQLRLANALNFDEATCVPTPVRGLRVYPPGDTASLFVPMDGTGCAGPLTESLLTVQTITAP</sequence>
<protein>
    <submittedName>
        <fullName evidence="4">DUF4232 domain-containing protein</fullName>
    </submittedName>
</protein>
<organism evidence="4 5">
    <name type="scientific">Pseudonocardia alaniniphila</name>
    <dbReference type="NCBI Taxonomy" id="75291"/>
    <lineage>
        <taxon>Bacteria</taxon>
        <taxon>Bacillati</taxon>
        <taxon>Actinomycetota</taxon>
        <taxon>Actinomycetes</taxon>
        <taxon>Pseudonocardiales</taxon>
        <taxon>Pseudonocardiaceae</taxon>
        <taxon>Pseudonocardia</taxon>
    </lineage>
</organism>
<evidence type="ECO:0000313" key="5">
    <source>
        <dbReference type="Proteomes" id="UP001299970"/>
    </source>
</evidence>
<accession>A0ABS9TAT2</accession>
<evidence type="ECO:0000259" key="3">
    <source>
        <dbReference type="Pfam" id="PF14016"/>
    </source>
</evidence>
<dbReference type="Proteomes" id="UP001299970">
    <property type="component" value="Unassembled WGS sequence"/>
</dbReference>